<keyword evidence="1" id="KW-0812">Transmembrane</keyword>
<reference evidence="2 3" key="1">
    <citation type="submission" date="2018-09" db="EMBL/GenBank/DDBJ databases">
        <title>Murine metabolic-syndrome-specific gut microbial biobank.</title>
        <authorList>
            <person name="Liu C."/>
        </authorList>
    </citation>
    <scope>NUCLEOTIDE SEQUENCE [LARGE SCALE GENOMIC DNA]</scope>
    <source>
        <strain evidence="2 3">0.1xD8-82</strain>
    </source>
</reference>
<protein>
    <submittedName>
        <fullName evidence="2">Uncharacterized protein</fullName>
    </submittedName>
</protein>
<gene>
    <name evidence="2" type="ORF">D7V94_18930</name>
</gene>
<dbReference type="Proteomes" id="UP000280696">
    <property type="component" value="Unassembled WGS sequence"/>
</dbReference>
<evidence type="ECO:0000313" key="2">
    <source>
        <dbReference type="EMBL" id="RKI88654.1"/>
    </source>
</evidence>
<dbReference type="EMBL" id="RAYQ01000026">
    <property type="protein sequence ID" value="RKI88654.1"/>
    <property type="molecule type" value="Genomic_DNA"/>
</dbReference>
<sequence>MLVEILKIALSIFMRNARLNIWQYNGIYLIGVSLSLNSIVSFKSFAPKQRLLHRWESLPMNLQASTIFTIKKAGKI</sequence>
<name>A0A3A9AC09_9FIRM</name>
<keyword evidence="1" id="KW-0472">Membrane</keyword>
<feature type="transmembrane region" description="Helical" evidence="1">
    <location>
        <begin position="26"/>
        <end position="46"/>
    </location>
</feature>
<proteinExistence type="predicted"/>
<evidence type="ECO:0000256" key="1">
    <source>
        <dbReference type="SAM" id="Phobius"/>
    </source>
</evidence>
<organism evidence="2 3">
    <name type="scientific">Parablautia intestinalis</name>
    <dbReference type="NCBI Taxonomy" id="2320100"/>
    <lineage>
        <taxon>Bacteria</taxon>
        <taxon>Bacillati</taxon>
        <taxon>Bacillota</taxon>
        <taxon>Clostridia</taxon>
        <taxon>Lachnospirales</taxon>
        <taxon>Lachnospiraceae</taxon>
        <taxon>Parablautia</taxon>
    </lineage>
</organism>
<evidence type="ECO:0000313" key="3">
    <source>
        <dbReference type="Proteomes" id="UP000280696"/>
    </source>
</evidence>
<comment type="caution">
    <text evidence="2">The sequence shown here is derived from an EMBL/GenBank/DDBJ whole genome shotgun (WGS) entry which is preliminary data.</text>
</comment>
<accession>A0A3A9AC09</accession>
<keyword evidence="3" id="KW-1185">Reference proteome</keyword>
<keyword evidence="1" id="KW-1133">Transmembrane helix</keyword>
<dbReference type="AlphaFoldDB" id="A0A3A9AC09"/>